<protein>
    <submittedName>
        <fullName evidence="1">Uncharacterized protein</fullName>
    </submittedName>
</protein>
<dbReference type="AlphaFoldDB" id="A7VRU3"/>
<dbReference type="HOGENOM" id="CLU_3116368_0_0_9"/>
<dbReference type="Proteomes" id="UP000003490">
    <property type="component" value="Unassembled WGS sequence"/>
</dbReference>
<dbReference type="EMBL" id="ABCB02000017">
    <property type="protein sequence ID" value="EDO61773.1"/>
    <property type="molecule type" value="Genomic_DNA"/>
</dbReference>
<comment type="caution">
    <text evidence="1">The sequence shown here is derived from an EMBL/GenBank/DDBJ whole genome shotgun (WGS) entry which is preliminary data.</text>
</comment>
<organism evidence="1 2">
    <name type="scientific">[Clostridium] leptum DSM 753</name>
    <dbReference type="NCBI Taxonomy" id="428125"/>
    <lineage>
        <taxon>Bacteria</taxon>
        <taxon>Bacillati</taxon>
        <taxon>Bacillota</taxon>
        <taxon>Clostridia</taxon>
        <taxon>Eubacteriales</taxon>
        <taxon>Oscillospiraceae</taxon>
        <taxon>Oscillospiraceae incertae sedis</taxon>
    </lineage>
</organism>
<name>A7VRU3_9FIRM</name>
<proteinExistence type="predicted"/>
<sequence length="50" mass="5613">MDALFIAFPPLSAGPFQTAVPFSPIGRARRNYILTKSRGFFLNQRLVLSE</sequence>
<reference evidence="1 2" key="2">
    <citation type="submission" date="2007-08" db="EMBL/GenBank/DDBJ databases">
        <authorList>
            <person name="Fulton L."/>
            <person name="Clifton S."/>
            <person name="Fulton B."/>
            <person name="Xu J."/>
            <person name="Minx P."/>
            <person name="Pepin K.H."/>
            <person name="Johnson M."/>
            <person name="Thiruvilangam P."/>
            <person name="Bhonagiri V."/>
            <person name="Nash W.E."/>
            <person name="Wang C."/>
            <person name="Mardis E.R."/>
            <person name="Wilson R.K."/>
        </authorList>
    </citation>
    <scope>NUCLEOTIDE SEQUENCE [LARGE SCALE GENOMIC DNA]</scope>
    <source>
        <strain evidence="1 2">DSM 753</strain>
    </source>
</reference>
<accession>A7VRU3</accession>
<evidence type="ECO:0000313" key="1">
    <source>
        <dbReference type="EMBL" id="EDO61773.1"/>
    </source>
</evidence>
<gene>
    <name evidence="1" type="ORF">CLOLEP_01277</name>
</gene>
<reference evidence="1 2" key="1">
    <citation type="submission" date="2007-08" db="EMBL/GenBank/DDBJ databases">
        <title>Draft genome sequence of Clostridium leptum (DSM 753).</title>
        <authorList>
            <person name="Sudarsanam P."/>
            <person name="Ley R."/>
            <person name="Guruge J."/>
            <person name="Turnbaugh P.J."/>
            <person name="Mahowald M."/>
            <person name="Liep D."/>
            <person name="Gordon J."/>
        </authorList>
    </citation>
    <scope>NUCLEOTIDE SEQUENCE [LARGE SCALE GENOMIC DNA]</scope>
    <source>
        <strain evidence="1 2">DSM 753</strain>
    </source>
</reference>
<evidence type="ECO:0000313" key="2">
    <source>
        <dbReference type="Proteomes" id="UP000003490"/>
    </source>
</evidence>